<dbReference type="InterPro" id="IPR037126">
    <property type="entry name" value="PdaC/RsiV-like_sf"/>
</dbReference>
<accession>A0A9X3TSU0</accession>
<dbReference type="InterPro" id="IPR025303">
    <property type="entry name" value="PdaC"/>
</dbReference>
<protein>
    <submittedName>
        <fullName evidence="3">DUF3298 and DUF4163 domain-containing protein</fullName>
    </submittedName>
</protein>
<dbReference type="Proteomes" id="UP001151071">
    <property type="component" value="Unassembled WGS sequence"/>
</dbReference>
<keyword evidence="4" id="KW-1185">Reference proteome</keyword>
<dbReference type="Gene3D" id="3.90.640.20">
    <property type="entry name" value="Heat-shock cognate protein, ATPase"/>
    <property type="match status" value="1"/>
</dbReference>
<dbReference type="RefSeq" id="WP_035296333.1">
    <property type="nucleotide sequence ID" value="NZ_JAPYYP010000021.1"/>
</dbReference>
<feature type="domain" description="DUF3298" evidence="1">
    <location>
        <begin position="116"/>
        <end position="185"/>
    </location>
</feature>
<dbReference type="Gene3D" id="3.30.565.40">
    <property type="entry name" value="Fervidobacterium nodosum Rt17-B1 like"/>
    <property type="match status" value="1"/>
</dbReference>
<reference evidence="3" key="1">
    <citation type="submission" date="2022-12" db="EMBL/GenBank/DDBJ databases">
        <title>Draft genome sequence of the thermophilic strain Brevibacillus thermoruber HT42, isolated from Los Humeros, Puebla, Mexico, with biotechnological potential.</title>
        <authorList>
            <person name="Lara Sanchez J."/>
            <person name="Solis Palacios R."/>
            <person name="Bustos Baena A.S."/>
            <person name="Ruz Baez A.E."/>
            <person name="Espinosa Luna G."/>
            <person name="Oliart Ros R.M."/>
        </authorList>
    </citation>
    <scope>NUCLEOTIDE SEQUENCE</scope>
    <source>
        <strain evidence="3">HT42</strain>
    </source>
</reference>
<dbReference type="Pfam" id="PF13739">
    <property type="entry name" value="PdaC"/>
    <property type="match status" value="1"/>
</dbReference>
<name>A0A9X3TSU0_9BACL</name>
<dbReference type="AlphaFoldDB" id="A0A9X3TSU0"/>
<evidence type="ECO:0000313" key="4">
    <source>
        <dbReference type="Proteomes" id="UP001151071"/>
    </source>
</evidence>
<dbReference type="Pfam" id="PF11738">
    <property type="entry name" value="DUF3298"/>
    <property type="match status" value="1"/>
</dbReference>
<sequence>MELNQLPAAVLTRTISRPNVTIYYPQLAGLANPQAEQKINQTLSRYVQDLINRQHDIQVPGTTDMQGSYEIKNNQRGIFSVTLNNYAYTYPMAHGMTYLKSLTADVQTGKIFSLRDLFKPGSDYVKVLSDNIRRQIAERRIPTLEPFKAIRPDQDFYVADKALVIYFQLYEITPYYVGFPMFPISVFELEPIISEKGPLSVMATNS</sequence>
<feature type="domain" description="Deacetylase PdaC" evidence="2">
    <location>
        <begin position="20"/>
        <end position="97"/>
    </location>
</feature>
<dbReference type="EMBL" id="JAPYYP010000021">
    <property type="protein sequence ID" value="MDA5109779.1"/>
    <property type="molecule type" value="Genomic_DNA"/>
</dbReference>
<evidence type="ECO:0000313" key="3">
    <source>
        <dbReference type="EMBL" id="MDA5109779.1"/>
    </source>
</evidence>
<evidence type="ECO:0000259" key="1">
    <source>
        <dbReference type="Pfam" id="PF11738"/>
    </source>
</evidence>
<evidence type="ECO:0000259" key="2">
    <source>
        <dbReference type="Pfam" id="PF13739"/>
    </source>
</evidence>
<organism evidence="3 4">
    <name type="scientific">Brevibacillus thermoruber</name>
    <dbReference type="NCBI Taxonomy" id="33942"/>
    <lineage>
        <taxon>Bacteria</taxon>
        <taxon>Bacillati</taxon>
        <taxon>Bacillota</taxon>
        <taxon>Bacilli</taxon>
        <taxon>Bacillales</taxon>
        <taxon>Paenibacillaceae</taxon>
        <taxon>Brevibacillus</taxon>
    </lineage>
</organism>
<proteinExistence type="predicted"/>
<comment type="caution">
    <text evidence="3">The sequence shown here is derived from an EMBL/GenBank/DDBJ whole genome shotgun (WGS) entry which is preliminary data.</text>
</comment>
<dbReference type="InterPro" id="IPR021729">
    <property type="entry name" value="DUF3298"/>
</dbReference>
<gene>
    <name evidence="3" type="ORF">O3V59_15535</name>
</gene>